<keyword evidence="7" id="KW-0547">Nucleotide-binding</keyword>
<accession>A0ABN9YDJ6</accession>
<dbReference type="Pfam" id="PF07727">
    <property type="entry name" value="RVT_2"/>
    <property type="match status" value="1"/>
</dbReference>
<feature type="domain" description="Reverse transcriptase Ty1/copia-type" evidence="18">
    <location>
        <begin position="1030"/>
        <end position="1247"/>
    </location>
</feature>
<evidence type="ECO:0000256" key="11">
    <source>
        <dbReference type="ARBA" id="ARBA00023065"/>
    </source>
</evidence>
<dbReference type="InterPro" id="IPR013103">
    <property type="entry name" value="RVT_2"/>
</dbReference>
<dbReference type="EC" id="7.1.2.2" evidence="4"/>
<feature type="compositionally biased region" description="Polar residues" evidence="15">
    <location>
        <begin position="1499"/>
        <end position="1509"/>
    </location>
</feature>
<keyword evidence="6" id="KW-0813">Transport</keyword>
<evidence type="ECO:0000256" key="14">
    <source>
        <dbReference type="ARBA" id="ARBA00023310"/>
    </source>
</evidence>
<evidence type="ECO:0000256" key="13">
    <source>
        <dbReference type="ARBA" id="ARBA00023196"/>
    </source>
</evidence>
<proteinExistence type="inferred from homology"/>
<dbReference type="EMBL" id="CAUYUJ010022479">
    <property type="protein sequence ID" value="CAK0910873.1"/>
    <property type="molecule type" value="Genomic_DNA"/>
</dbReference>
<evidence type="ECO:0000256" key="7">
    <source>
        <dbReference type="ARBA" id="ARBA00022741"/>
    </source>
</evidence>
<evidence type="ECO:0000256" key="10">
    <source>
        <dbReference type="ARBA" id="ARBA00022967"/>
    </source>
</evidence>
<dbReference type="SUPFAM" id="SSF52540">
    <property type="entry name" value="P-loop containing nucleoside triphosphate hydrolases"/>
    <property type="match status" value="1"/>
</dbReference>
<keyword evidence="21" id="KW-1185">Reference proteome</keyword>
<keyword evidence="10" id="KW-1278">Translocase</keyword>
<name>A0ABN9YDJ6_9DINO</name>
<evidence type="ECO:0000256" key="12">
    <source>
        <dbReference type="ARBA" id="ARBA00023136"/>
    </source>
</evidence>
<feature type="domain" description="ATP synthase A/B type C-terminal" evidence="19">
    <location>
        <begin position="94"/>
        <end position="157"/>
    </location>
</feature>
<keyword evidence="9" id="KW-0067">ATP-binding</keyword>
<evidence type="ECO:0000256" key="3">
    <source>
        <dbReference type="ARBA" id="ARBA00011648"/>
    </source>
</evidence>
<comment type="caution">
    <text evidence="20">The sequence shown here is derived from an EMBL/GenBank/DDBJ whole genome shotgun (WGS) entry which is preliminary data.</text>
</comment>
<keyword evidence="11" id="KW-0406">Ion transport</keyword>
<keyword evidence="16" id="KW-1133">Transmembrane helix</keyword>
<dbReference type="CDD" id="cd18110">
    <property type="entry name" value="ATP-synt_F1_beta_C"/>
    <property type="match status" value="1"/>
</dbReference>
<organism evidence="20 21">
    <name type="scientific">Prorocentrum cordatum</name>
    <dbReference type="NCBI Taxonomy" id="2364126"/>
    <lineage>
        <taxon>Eukaryota</taxon>
        <taxon>Sar</taxon>
        <taxon>Alveolata</taxon>
        <taxon>Dinophyceae</taxon>
        <taxon>Prorocentrales</taxon>
        <taxon>Prorocentraceae</taxon>
        <taxon>Prorocentrum</taxon>
    </lineage>
</organism>
<dbReference type="Proteomes" id="UP001189429">
    <property type="component" value="Unassembled WGS sequence"/>
</dbReference>
<comment type="subunit">
    <text evidence="3">F-type ATPases have 2 components, CF(1) - the catalytic core - and CF(0) - the membrane proton channel. CF(1) has five subunits: alpha(3), beta(3), gamma(1), delta(1), epsilon(1). CF(0) has three main subunits: a, b and c.</text>
</comment>
<dbReference type="InterPro" id="IPR027417">
    <property type="entry name" value="P-loop_NTPase"/>
</dbReference>
<evidence type="ECO:0000256" key="6">
    <source>
        <dbReference type="ARBA" id="ARBA00022448"/>
    </source>
</evidence>
<feature type="transmembrane region" description="Helical" evidence="16">
    <location>
        <begin position="1557"/>
        <end position="1576"/>
    </location>
</feature>
<keyword evidence="8" id="KW-0375">Hydrogen ion transport</keyword>
<evidence type="ECO:0000256" key="8">
    <source>
        <dbReference type="ARBA" id="ARBA00022781"/>
    </source>
</evidence>
<gene>
    <name evidence="20" type="ORF">PCOR1329_LOCUS84919</name>
</gene>
<sequence>VSALLGRIPSAVGYQPTLATDLASLQERITTTQKGSITSVQAVYVPADDLTDPAPATTFAHLDATTVLSRQIAELGIYPAVDPLDSTSRMLDPSIVGQRHYDIARSTQKILQDYKSLQDIIAILGMDELSEEDKLTVARARKVQRFLSQPFFVAEIFTGGRLDGGNEQHIDPRVLNKCPIFNGKDESWQEWAFIFESVCGMADLEDSLDAASRDVIDLKFANFNPEQQTKAKQLYYLLVNKVRGKALTLVRGAEKHNGILAWKRIKAEYAPDVGGRHTALLMGVLQPGWDQRATSAEFANDLTEWETRITEYEMESTEKVSDSQQQSIREYLQFGRSVEEKPASAMIEEVNAEDDEYECDLCEHEGDFDDEHWCRICYPDEDYEDQDADYEDPDAHDEDPEANVRETVVYERIEDDEAESQEVKSYDDHGDDDGSGEEKWVFNVWDEDMDSQGHEFLPLDSACEEHTCPWNFADDGVDIGLGGVRLRGADGGKIESGREIMVEYSALDIDGRTVVNAKTPFVQSDVKRALLSAGKLARDGINMFFRREDPWLEITTDRGRAKVPVYMKGRTFGLRIRKRLKELKAPIWGTKQQLWGRLVRAEAKLELQIRDGKWLEERAKELAEAGGRAKPHEQRPEEKRKLPEFEMDFCYLLQDPKRRHAPGDQAWATTLVLVDAAAQNPMAMAIPQKSDEINYIASTCTAFVKRMAYPGAILKVDPEPALDVIAEKVKQKCMVDGIKLEIEKTPRFSSQSVGVVGRAQQTAEGQIRTMRLDMEARLGTNIDPSMDIWPWMARHAGWILERYHVKANHRTAYEDCFGKAYQGEVLKFGEAALFKLSVTTTGKVRAGVRQGRADARLARGIWLGKTIESDEHLFGTEEGVFTTRTVKRVPTSEQDRADLVKAIKGTPWDRSAGRPMGRPRKRPKAPQAVPLAVPGVASPIEKKARVEELVTMDADEYDADFDDNAYLQEDWDEYEGVDPAIAQAIIKGKEKEMHAMEEFEIFETVENIPDSADILSTRWENLPRGPDEWRCRFVAREFKGNDPELDGLVTAGATSSAGRLIDQHAAQHGYNTMVLDAQNAYFHADEEEEVYVDPPVEWVRRYHARGGKIKRPWWKMKKQIYGKRKASNKFNQYVVDVTKSLGIEQCPEQPSIFRRPGTTLVFEVHQDDIYASGSDHELEWLAANLAPVLKLKDARIMNVGMVYSYLRATRTRISKHVIHIAPRPKYIEDVLNELGLTSCKEVPTPMVSTRKKEDMDEPVVGPVDKKTYNKCVGILRHLLKYRPDIPFAVHELSKSLSAPREPDMQRLRRLARYLKGTADYGILAKKSDDTEYLDAFPDADWAGDVNDRKSTSGGALKFGTTNLREFTKGQSCQALSSGESEYYAAVTTVAEGLHMQRLFEFIGFPVKLELRLDSTAAKGIIMRSGCGALKHIETRLLWLQAKYDEKKITVHKEPTATNTADGYTKALQTAKFLEWRPRLGMGYDNGDGAETSKREALSGNGSQWTGSSKGPRQLLAAALLLSQAKGDTQVAVTDSFDAVSSNEVVMFSPRACSTTSFSWTTLCIAMMVAFVVGCVAHHYMMKMKTWITSLGESTAPLEAVGGARKQRLKTKQSKRTVSTQSMTTYARHKTQPRFVLTPASCEGCWSYDE</sequence>
<evidence type="ECO:0000256" key="4">
    <source>
        <dbReference type="ARBA" id="ARBA00012473"/>
    </source>
</evidence>
<evidence type="ECO:0000313" key="21">
    <source>
        <dbReference type="Proteomes" id="UP001189429"/>
    </source>
</evidence>
<comment type="subcellular location">
    <subcellularLocation>
        <location evidence="1">Mitochondrion inner membrane</location>
    </subcellularLocation>
</comment>
<feature type="non-terminal residue" evidence="20">
    <location>
        <position position="1649"/>
    </location>
</feature>
<feature type="region of interest" description="Disordered" evidence="15">
    <location>
        <begin position="413"/>
        <end position="437"/>
    </location>
</feature>
<dbReference type="PANTHER" id="PTHR15184:SF82">
    <property type="entry name" value="ATP SYNTHASE SUBUNIT BETA, MITOCHONDRIAL"/>
    <property type="match status" value="1"/>
</dbReference>
<feature type="region of interest" description="Disordered" evidence="15">
    <location>
        <begin position="1490"/>
        <end position="1509"/>
    </location>
</feature>
<dbReference type="Pfam" id="PF22919">
    <property type="entry name" value="ATP-synt_VA_C"/>
    <property type="match status" value="1"/>
</dbReference>
<evidence type="ECO:0000256" key="5">
    <source>
        <dbReference type="ARBA" id="ARBA00019294"/>
    </source>
</evidence>
<evidence type="ECO:0000313" key="20">
    <source>
        <dbReference type="EMBL" id="CAK0910873.1"/>
    </source>
</evidence>
<evidence type="ECO:0000256" key="16">
    <source>
        <dbReference type="SAM" id="Phobius"/>
    </source>
</evidence>
<dbReference type="InterPro" id="IPR020003">
    <property type="entry name" value="ATPase_a/bsu_AS"/>
</dbReference>
<evidence type="ECO:0000256" key="9">
    <source>
        <dbReference type="ARBA" id="ARBA00022840"/>
    </source>
</evidence>
<dbReference type="InterPro" id="IPR000194">
    <property type="entry name" value="ATPase_F1/V1/A1_a/bsu_nucl-bd"/>
</dbReference>
<dbReference type="PROSITE" id="PS00152">
    <property type="entry name" value="ATPASE_ALPHA_BETA"/>
    <property type="match status" value="1"/>
</dbReference>
<dbReference type="Pfam" id="PF00006">
    <property type="entry name" value="ATP-synt_ab"/>
    <property type="match status" value="1"/>
</dbReference>
<dbReference type="InterPro" id="IPR055190">
    <property type="entry name" value="ATP-synt_VA_C"/>
</dbReference>
<evidence type="ECO:0000259" key="18">
    <source>
        <dbReference type="Pfam" id="PF07727"/>
    </source>
</evidence>
<reference evidence="20" key="1">
    <citation type="submission" date="2023-10" db="EMBL/GenBank/DDBJ databases">
        <authorList>
            <person name="Chen Y."/>
            <person name="Shah S."/>
            <person name="Dougan E. K."/>
            <person name="Thang M."/>
            <person name="Chan C."/>
        </authorList>
    </citation>
    <scope>NUCLEOTIDE SEQUENCE [LARGE SCALE GENOMIC DNA]</scope>
</reference>
<evidence type="ECO:0000256" key="1">
    <source>
        <dbReference type="ARBA" id="ARBA00004273"/>
    </source>
</evidence>
<dbReference type="Gene3D" id="1.10.1140.10">
    <property type="entry name" value="Bovine Mitochondrial F1-atpase, Atp Synthase Beta Chain, Chain D, domain 3"/>
    <property type="match status" value="1"/>
</dbReference>
<dbReference type="InterPro" id="IPR024034">
    <property type="entry name" value="ATPase_F1/V1_b/a_C"/>
</dbReference>
<evidence type="ECO:0000259" key="19">
    <source>
        <dbReference type="Pfam" id="PF22919"/>
    </source>
</evidence>
<dbReference type="SUPFAM" id="SSF47917">
    <property type="entry name" value="C-terminal domain of alpha and beta subunits of F1 ATP synthase"/>
    <property type="match status" value="1"/>
</dbReference>
<keyword evidence="12 16" id="KW-0472">Membrane</keyword>
<keyword evidence="16" id="KW-0812">Transmembrane</keyword>
<comment type="similarity">
    <text evidence="2">Belongs to the ATPase alpha/beta chains family.</text>
</comment>
<protein>
    <recommendedName>
        <fullName evidence="5">ATP synthase subunit beta, mitochondrial</fullName>
        <ecNumber evidence="4">7.1.2.2</ecNumber>
    </recommendedName>
</protein>
<evidence type="ECO:0000259" key="17">
    <source>
        <dbReference type="Pfam" id="PF00006"/>
    </source>
</evidence>
<keyword evidence="13" id="KW-0139">CF(1)</keyword>
<feature type="domain" description="ATPase F1/V1/A1 complex alpha/beta subunit nucleotide-binding" evidence="17">
    <location>
        <begin position="1"/>
        <end position="88"/>
    </location>
</feature>
<feature type="non-terminal residue" evidence="20">
    <location>
        <position position="1"/>
    </location>
</feature>
<keyword evidence="14" id="KW-0066">ATP synthesis</keyword>
<dbReference type="PANTHER" id="PTHR15184">
    <property type="entry name" value="ATP SYNTHASE"/>
    <property type="match status" value="1"/>
</dbReference>
<dbReference type="Gene3D" id="3.40.50.300">
    <property type="entry name" value="P-loop containing nucleotide triphosphate hydrolases"/>
    <property type="match status" value="1"/>
</dbReference>
<dbReference type="InterPro" id="IPR050053">
    <property type="entry name" value="ATPase_alpha/beta_chains"/>
</dbReference>
<evidence type="ECO:0000256" key="2">
    <source>
        <dbReference type="ARBA" id="ARBA00008936"/>
    </source>
</evidence>
<evidence type="ECO:0000256" key="15">
    <source>
        <dbReference type="SAM" id="MobiDB-lite"/>
    </source>
</evidence>
<dbReference type="CDD" id="cd09272">
    <property type="entry name" value="RNase_HI_RT_Ty1"/>
    <property type="match status" value="1"/>
</dbReference>